<reference evidence="13 14" key="1">
    <citation type="journal article" date="2014" name="BMC Genomics">
        <title>Comparison of environmental and isolate Sulfobacillus genomes reveals diverse carbon, sulfur, nitrogen, and hydrogen metabolisms.</title>
        <authorList>
            <person name="Justice N.B."/>
            <person name="Norman A."/>
            <person name="Brown C.T."/>
            <person name="Singh A."/>
            <person name="Thomas B.C."/>
            <person name="Banfield J.F."/>
        </authorList>
    </citation>
    <scope>NUCLEOTIDE SEQUENCE [LARGE SCALE GENOMIC DNA]</scope>
    <source>
        <strain evidence="13">AMDSBA1</strain>
    </source>
</reference>
<dbReference type="NCBIfam" id="TIGR00709">
    <property type="entry name" value="dat"/>
    <property type="match status" value="1"/>
</dbReference>
<name>A0A2T2X112_9FIRM</name>
<keyword evidence="8 12" id="KW-0808">Transferase</keyword>
<dbReference type="GO" id="GO:0047307">
    <property type="term" value="F:diaminobutyrate-pyruvate transaminase activity"/>
    <property type="evidence" value="ECO:0007669"/>
    <property type="project" value="InterPro"/>
</dbReference>
<dbReference type="InterPro" id="IPR012773">
    <property type="entry name" value="Ectoine_EctB"/>
</dbReference>
<dbReference type="PANTHER" id="PTHR43552:SF2">
    <property type="entry name" value="DIAMINOBUTYRATE--2-OXOGLUTARATE TRANSAMINASE"/>
    <property type="match status" value="1"/>
</dbReference>
<dbReference type="AlphaFoldDB" id="A0A2T2X112"/>
<dbReference type="InterPro" id="IPR049704">
    <property type="entry name" value="Aminotrans_3_PPA_site"/>
</dbReference>
<dbReference type="SUPFAM" id="SSF53383">
    <property type="entry name" value="PLP-dependent transferases"/>
    <property type="match status" value="1"/>
</dbReference>
<dbReference type="InterPro" id="IPR015422">
    <property type="entry name" value="PyrdxlP-dep_Trfase_small"/>
</dbReference>
<dbReference type="NCBIfam" id="TIGR02407">
    <property type="entry name" value="ectoine_ectB"/>
    <property type="match status" value="1"/>
</dbReference>
<dbReference type="EC" id="2.6.1.76" evidence="5 12"/>
<dbReference type="PROSITE" id="PS00600">
    <property type="entry name" value="AA_TRANSFER_CLASS_3"/>
    <property type="match status" value="1"/>
</dbReference>
<evidence type="ECO:0000256" key="5">
    <source>
        <dbReference type="ARBA" id="ARBA00013155"/>
    </source>
</evidence>
<sequence>MAIQSFSEVELFTELESNVRSYCRSFPAVFSKAQGHTLWDTHGKEYIDFFSGAGALNYGHNHPRLKQALLRYIENDGITHSLDMYTEAKARFLERFADTILSPRKMRYRLMFPGPTGTNSVESALKLARKITRRESVISFTNAFHGMTLGSLAISGNQFKRDGAGVPLPFTVHMPYDGYFGSGIDTIEYLQRFLHDLGSGVSLPAAVIVETIQGEGGVNVARAQWLREVEKICREYDILFIIDDVQVGCGRTGPFFSFEGAGITPDIVCLSKSISGYGLPMALTLIRPELDEWEPGEHNGTFRGNNLAFVTATESLAAFWQDTTLSDETRRKGQYVEKVLHQLSTQYAHILPDVRGRGLIWGLAAEPRDDVAARISAEAFSRGLVIETSGSESNVLKILPPLTITDQALEMGLGILADAVRAVIQSGA</sequence>
<evidence type="ECO:0000256" key="11">
    <source>
        <dbReference type="RuleBase" id="RU003560"/>
    </source>
</evidence>
<keyword evidence="9 11" id="KW-0663">Pyridoxal phosphate</keyword>
<evidence type="ECO:0000256" key="2">
    <source>
        <dbReference type="ARBA" id="ARBA00002189"/>
    </source>
</evidence>
<dbReference type="Pfam" id="PF00202">
    <property type="entry name" value="Aminotran_3"/>
    <property type="match status" value="1"/>
</dbReference>
<comment type="cofactor">
    <cofactor evidence="1 12">
        <name>pyridoxal 5'-phosphate</name>
        <dbReference type="ChEBI" id="CHEBI:597326"/>
    </cofactor>
</comment>
<organism evidence="13 14">
    <name type="scientific">Sulfobacillus benefaciens</name>
    <dbReference type="NCBI Taxonomy" id="453960"/>
    <lineage>
        <taxon>Bacteria</taxon>
        <taxon>Bacillati</taxon>
        <taxon>Bacillota</taxon>
        <taxon>Clostridia</taxon>
        <taxon>Eubacteriales</taxon>
        <taxon>Clostridiales Family XVII. Incertae Sedis</taxon>
        <taxon>Sulfobacillus</taxon>
    </lineage>
</organism>
<comment type="catalytic activity">
    <reaction evidence="10 12">
        <text>L-2,4-diaminobutanoate + 2-oxoglutarate = L-aspartate 4-semialdehyde + L-glutamate</text>
        <dbReference type="Rhea" id="RHEA:11160"/>
        <dbReference type="ChEBI" id="CHEBI:16810"/>
        <dbReference type="ChEBI" id="CHEBI:29985"/>
        <dbReference type="ChEBI" id="CHEBI:58761"/>
        <dbReference type="ChEBI" id="CHEBI:537519"/>
        <dbReference type="EC" id="2.6.1.76"/>
    </reaction>
</comment>
<evidence type="ECO:0000256" key="9">
    <source>
        <dbReference type="ARBA" id="ARBA00022898"/>
    </source>
</evidence>
<evidence type="ECO:0000313" key="13">
    <source>
        <dbReference type="EMBL" id="PSR28162.1"/>
    </source>
</evidence>
<dbReference type="PANTHER" id="PTHR43552">
    <property type="entry name" value="DIAMINOBUTYRATE--2-OXOGLUTARATE AMINOTRANSFERASE"/>
    <property type="match status" value="1"/>
</dbReference>
<dbReference type="Gene3D" id="3.90.1150.10">
    <property type="entry name" value="Aspartate Aminotransferase, domain 1"/>
    <property type="match status" value="1"/>
</dbReference>
<dbReference type="PIRSF" id="PIRSF000521">
    <property type="entry name" value="Transaminase_4ab_Lys_Orn"/>
    <property type="match status" value="1"/>
</dbReference>
<accession>A0A2T2X112</accession>
<proteinExistence type="inferred from homology"/>
<dbReference type="UniPathway" id="UPA00067">
    <property type="reaction ID" value="UER00121"/>
</dbReference>
<evidence type="ECO:0000256" key="1">
    <source>
        <dbReference type="ARBA" id="ARBA00001933"/>
    </source>
</evidence>
<dbReference type="GO" id="GO:0045303">
    <property type="term" value="F:diaminobutyrate-2-oxoglutarate transaminase activity"/>
    <property type="evidence" value="ECO:0007669"/>
    <property type="project" value="UniProtKB-EC"/>
</dbReference>
<evidence type="ECO:0000256" key="8">
    <source>
        <dbReference type="ARBA" id="ARBA00022679"/>
    </source>
</evidence>
<dbReference type="InterPro" id="IPR005814">
    <property type="entry name" value="Aminotrans_3"/>
</dbReference>
<dbReference type="Proteomes" id="UP000242699">
    <property type="component" value="Unassembled WGS sequence"/>
</dbReference>
<dbReference type="InterPro" id="IPR015424">
    <property type="entry name" value="PyrdxlP-dep_Trfase"/>
</dbReference>
<comment type="similarity">
    <text evidence="4 11">Belongs to the class-III pyridoxal-phosphate-dependent aminotransferase family.</text>
</comment>
<dbReference type="GO" id="GO:0019491">
    <property type="term" value="P:ectoine biosynthetic process"/>
    <property type="evidence" value="ECO:0007669"/>
    <property type="project" value="UniProtKB-UniPathway"/>
</dbReference>
<comment type="function">
    <text evidence="2 12">Catalyzes reversively the conversion of L-aspartate beta-semialdehyde (ASA) to L-2,4-diaminobutyrate (DABA) by transamination with L-glutamate.</text>
</comment>
<dbReference type="InterPro" id="IPR004637">
    <property type="entry name" value="Dat"/>
</dbReference>
<comment type="pathway">
    <text evidence="3 12">Amine and polyamine biosynthesis; ectoine biosynthesis; L-ectoine from L-aspartate 4-semialdehyde: step 1/3.</text>
</comment>
<evidence type="ECO:0000313" key="14">
    <source>
        <dbReference type="Proteomes" id="UP000242699"/>
    </source>
</evidence>
<evidence type="ECO:0000256" key="10">
    <source>
        <dbReference type="ARBA" id="ARBA00049111"/>
    </source>
</evidence>
<dbReference type="InterPro" id="IPR015421">
    <property type="entry name" value="PyrdxlP-dep_Trfase_major"/>
</dbReference>
<dbReference type="GO" id="GO:0030170">
    <property type="term" value="F:pyridoxal phosphate binding"/>
    <property type="evidence" value="ECO:0007669"/>
    <property type="project" value="InterPro"/>
</dbReference>
<dbReference type="CDD" id="cd00610">
    <property type="entry name" value="OAT_like"/>
    <property type="match status" value="1"/>
</dbReference>
<evidence type="ECO:0000256" key="3">
    <source>
        <dbReference type="ARBA" id="ARBA00004946"/>
    </source>
</evidence>
<dbReference type="Gene3D" id="3.40.640.10">
    <property type="entry name" value="Type I PLP-dependent aspartate aminotransferase-like (Major domain)"/>
    <property type="match status" value="1"/>
</dbReference>
<dbReference type="NCBIfam" id="NF006733">
    <property type="entry name" value="PRK09264.1"/>
    <property type="match status" value="1"/>
</dbReference>
<dbReference type="EMBL" id="PXYT01000021">
    <property type="protein sequence ID" value="PSR28162.1"/>
    <property type="molecule type" value="Genomic_DNA"/>
</dbReference>
<evidence type="ECO:0000256" key="12">
    <source>
        <dbReference type="RuleBase" id="RU365034"/>
    </source>
</evidence>
<comment type="caution">
    <text evidence="13">The sequence shown here is derived from an EMBL/GenBank/DDBJ whole genome shotgun (WGS) entry which is preliminary data.</text>
</comment>
<evidence type="ECO:0000256" key="7">
    <source>
        <dbReference type="ARBA" id="ARBA00022576"/>
    </source>
</evidence>
<protein>
    <recommendedName>
        <fullName evidence="6 12">Diaminobutyrate--2-oxoglutarate transaminase</fullName>
        <ecNumber evidence="5 12">2.6.1.76</ecNumber>
    </recommendedName>
    <alternativeName>
        <fullName evidence="12">DABA aminotransferase</fullName>
    </alternativeName>
</protein>
<evidence type="ECO:0000256" key="4">
    <source>
        <dbReference type="ARBA" id="ARBA00008954"/>
    </source>
</evidence>
<gene>
    <name evidence="13" type="primary">ectB</name>
    <name evidence="13" type="ORF">C7B43_10595</name>
</gene>
<evidence type="ECO:0000256" key="6">
    <source>
        <dbReference type="ARBA" id="ARBA00014798"/>
    </source>
</evidence>
<keyword evidence="7 12" id="KW-0032">Aminotransferase</keyword>